<name>A0A1Y2F6Q7_9BASI</name>
<dbReference type="FunCoup" id="A0A1Y2F6Q7">
    <property type="interactions" value="315"/>
</dbReference>
<dbReference type="InParanoid" id="A0A1Y2F6Q7"/>
<keyword evidence="5" id="KW-1185">Reference proteome</keyword>
<comment type="caution">
    <text evidence="4">The sequence shown here is derived from an EMBL/GenBank/DDBJ whole genome shotgun (WGS) entry which is preliminary data.</text>
</comment>
<feature type="domain" description="Nucleotide exchange factor Fes1" evidence="3">
    <location>
        <begin position="10"/>
        <end position="106"/>
    </location>
</feature>
<dbReference type="InterPro" id="IPR016024">
    <property type="entry name" value="ARM-type_fold"/>
</dbReference>
<dbReference type="STRING" id="106004.A0A1Y2F6Q7"/>
<evidence type="ECO:0000259" key="3">
    <source>
        <dbReference type="Pfam" id="PF08609"/>
    </source>
</evidence>
<dbReference type="SUPFAM" id="SSF48371">
    <property type="entry name" value="ARM repeat"/>
    <property type="match status" value="1"/>
</dbReference>
<protein>
    <submittedName>
        <fullName evidence="4">Armadillo-type protein</fullName>
    </submittedName>
</protein>
<dbReference type="InterPro" id="IPR050693">
    <property type="entry name" value="Hsp70_NEF-Inhibitors"/>
</dbReference>
<accession>A0A1Y2F6Q7</accession>
<keyword evidence="2" id="KW-0677">Repeat</keyword>
<sequence length="336" mass="37176">MAAAPFDPTQSLLRWGIENAAPGALLPLAEEMKQGKRPDLNTDMLKAIMGTSDADRMKECVMVIQGKWVDRDGTGVKDAQVTREDRLRAWDDLEMLVEDLDNANDLKFNGLWKPIIDHLTDEDEEVVLRACWVCGTAVQNNVRAQAAFLEHDPLPTISSLLTSTNHPETTRNKAMYCLSSTLKHSPLAVARFGQLEGWKVLLRCLEDPSQTLRSKTAFLLSQLMSQATSPSTLLSSLRASGVLPLLLTSLDSTSALPTGADGDVSAVDPDYKEKVLRFLVNTVERTKEEGKGGLEGQEKRSVRKVVGELEEQEAWEAEELGLAKEEWEEFKKGIQA</sequence>
<dbReference type="GO" id="GO:0000774">
    <property type="term" value="F:adenyl-nucleotide exchange factor activity"/>
    <property type="evidence" value="ECO:0007669"/>
    <property type="project" value="TreeGrafter"/>
</dbReference>
<proteinExistence type="inferred from homology"/>
<dbReference type="AlphaFoldDB" id="A0A1Y2F6Q7"/>
<dbReference type="Proteomes" id="UP000193467">
    <property type="component" value="Unassembled WGS sequence"/>
</dbReference>
<dbReference type="GO" id="GO:0005783">
    <property type="term" value="C:endoplasmic reticulum"/>
    <property type="evidence" value="ECO:0007669"/>
    <property type="project" value="TreeGrafter"/>
</dbReference>
<evidence type="ECO:0000256" key="2">
    <source>
        <dbReference type="ARBA" id="ARBA00022737"/>
    </source>
</evidence>
<dbReference type="PANTHER" id="PTHR19316">
    <property type="entry name" value="PROTEIN FOLDING REGULATOR"/>
    <property type="match status" value="1"/>
</dbReference>
<dbReference type="InterPro" id="IPR011989">
    <property type="entry name" value="ARM-like"/>
</dbReference>
<evidence type="ECO:0000256" key="1">
    <source>
        <dbReference type="ARBA" id="ARBA00011045"/>
    </source>
</evidence>
<dbReference type="EMBL" id="MCGR01000027">
    <property type="protein sequence ID" value="ORY79347.1"/>
    <property type="molecule type" value="Genomic_DNA"/>
</dbReference>
<gene>
    <name evidence="4" type="ORF">BCR35DRAFT_304771</name>
</gene>
<dbReference type="PANTHER" id="PTHR19316:SF18">
    <property type="entry name" value="HSP70-BINDING PROTEIN 1"/>
    <property type="match status" value="1"/>
</dbReference>
<reference evidence="4 5" key="1">
    <citation type="submission" date="2016-07" db="EMBL/GenBank/DDBJ databases">
        <title>Pervasive Adenine N6-methylation of Active Genes in Fungi.</title>
        <authorList>
            <consortium name="DOE Joint Genome Institute"/>
            <person name="Mondo S.J."/>
            <person name="Dannebaum R.O."/>
            <person name="Kuo R.C."/>
            <person name="Labutti K."/>
            <person name="Haridas S."/>
            <person name="Kuo A."/>
            <person name="Salamov A."/>
            <person name="Ahrendt S.R."/>
            <person name="Lipzen A."/>
            <person name="Sullivan W."/>
            <person name="Andreopoulos W.B."/>
            <person name="Clum A."/>
            <person name="Lindquist E."/>
            <person name="Daum C."/>
            <person name="Ramamoorthy G.K."/>
            <person name="Gryganskyi A."/>
            <person name="Culley D."/>
            <person name="Magnuson J.K."/>
            <person name="James T.Y."/>
            <person name="O'Malley M.A."/>
            <person name="Stajich J.E."/>
            <person name="Spatafora J.W."/>
            <person name="Visel A."/>
            <person name="Grigoriev I.V."/>
        </authorList>
    </citation>
    <scope>NUCLEOTIDE SEQUENCE [LARGE SCALE GENOMIC DNA]</scope>
    <source>
        <strain evidence="4 5">62-1032</strain>
    </source>
</reference>
<evidence type="ECO:0000313" key="5">
    <source>
        <dbReference type="Proteomes" id="UP000193467"/>
    </source>
</evidence>
<comment type="similarity">
    <text evidence="1">Belongs to the FES1 family.</text>
</comment>
<organism evidence="4 5">
    <name type="scientific">Leucosporidium creatinivorum</name>
    <dbReference type="NCBI Taxonomy" id="106004"/>
    <lineage>
        <taxon>Eukaryota</taxon>
        <taxon>Fungi</taxon>
        <taxon>Dikarya</taxon>
        <taxon>Basidiomycota</taxon>
        <taxon>Pucciniomycotina</taxon>
        <taxon>Microbotryomycetes</taxon>
        <taxon>Leucosporidiales</taxon>
        <taxon>Leucosporidium</taxon>
    </lineage>
</organism>
<dbReference type="Pfam" id="PF08609">
    <property type="entry name" value="Fes1"/>
    <property type="match status" value="1"/>
</dbReference>
<evidence type="ECO:0000313" key="4">
    <source>
        <dbReference type="EMBL" id="ORY79347.1"/>
    </source>
</evidence>
<dbReference type="OrthoDB" id="10250458at2759"/>
<dbReference type="Gene3D" id="1.25.10.10">
    <property type="entry name" value="Leucine-rich Repeat Variant"/>
    <property type="match status" value="1"/>
</dbReference>
<dbReference type="InterPro" id="IPR013918">
    <property type="entry name" value="Nucleotide_exch_fac_Fes1"/>
</dbReference>